<evidence type="ECO:0000313" key="2">
    <source>
        <dbReference type="Proteomes" id="UP001596434"/>
    </source>
</evidence>
<proteinExistence type="predicted"/>
<dbReference type="Proteomes" id="UP001596434">
    <property type="component" value="Unassembled WGS sequence"/>
</dbReference>
<sequence>MSRSDACRTGDTRHRYVTTPSLWLSYGENEFRRATAAFRNAGISVREN</sequence>
<accession>A0ABD6A105</accession>
<dbReference type="RefSeq" id="WP_379704959.1">
    <property type="nucleotide sequence ID" value="NZ_JBHTAT010000001.1"/>
</dbReference>
<organism evidence="1 2">
    <name type="scientific">Haloplanus litoreus</name>
    <dbReference type="NCBI Taxonomy" id="767515"/>
    <lineage>
        <taxon>Archaea</taxon>
        <taxon>Methanobacteriati</taxon>
        <taxon>Methanobacteriota</taxon>
        <taxon>Stenosarchaea group</taxon>
        <taxon>Halobacteria</taxon>
        <taxon>Halobacteriales</taxon>
        <taxon>Haloferacaceae</taxon>
        <taxon>Haloplanus</taxon>
    </lineage>
</organism>
<comment type="caution">
    <text evidence="1">The sequence shown here is derived from an EMBL/GenBank/DDBJ whole genome shotgun (WGS) entry which is preliminary data.</text>
</comment>
<protein>
    <submittedName>
        <fullName evidence="1">Uncharacterized protein</fullName>
    </submittedName>
</protein>
<evidence type="ECO:0000313" key="1">
    <source>
        <dbReference type="EMBL" id="MFC7256292.1"/>
    </source>
</evidence>
<dbReference type="EMBL" id="JBHTAT010000001">
    <property type="protein sequence ID" value="MFC7256292.1"/>
    <property type="molecule type" value="Genomic_DNA"/>
</dbReference>
<name>A0ABD6A105_9EURY</name>
<keyword evidence="2" id="KW-1185">Reference proteome</keyword>
<dbReference type="GeneID" id="96954677"/>
<gene>
    <name evidence="1" type="ORF">ACFQKE_13465</name>
</gene>
<reference evidence="1 2" key="1">
    <citation type="journal article" date="2019" name="Int. J. Syst. Evol. Microbiol.">
        <title>The Global Catalogue of Microorganisms (GCM) 10K type strain sequencing project: providing services to taxonomists for standard genome sequencing and annotation.</title>
        <authorList>
            <consortium name="The Broad Institute Genomics Platform"/>
            <consortium name="The Broad Institute Genome Sequencing Center for Infectious Disease"/>
            <person name="Wu L."/>
            <person name="Ma J."/>
        </authorList>
    </citation>
    <scope>NUCLEOTIDE SEQUENCE [LARGE SCALE GENOMIC DNA]</scope>
    <source>
        <strain evidence="1 2">GX21</strain>
    </source>
</reference>
<dbReference type="AlphaFoldDB" id="A0ABD6A105"/>